<dbReference type="EMBL" id="JAGDFM010000223">
    <property type="protein sequence ID" value="KAG7382026.1"/>
    <property type="molecule type" value="Genomic_DNA"/>
</dbReference>
<organism evidence="2 3">
    <name type="scientific">Phytophthora pseudosyringae</name>
    <dbReference type="NCBI Taxonomy" id="221518"/>
    <lineage>
        <taxon>Eukaryota</taxon>
        <taxon>Sar</taxon>
        <taxon>Stramenopiles</taxon>
        <taxon>Oomycota</taxon>
        <taxon>Peronosporomycetes</taxon>
        <taxon>Peronosporales</taxon>
        <taxon>Peronosporaceae</taxon>
        <taxon>Phytophthora</taxon>
    </lineage>
</organism>
<dbReference type="OrthoDB" id="156249at2759"/>
<reference evidence="2" key="1">
    <citation type="submission" date="2021-02" db="EMBL/GenBank/DDBJ databases">
        <authorList>
            <person name="Palmer J.M."/>
        </authorList>
    </citation>
    <scope>NUCLEOTIDE SEQUENCE</scope>
    <source>
        <strain evidence="2">SCRP734</strain>
    </source>
</reference>
<comment type="caution">
    <text evidence="2">The sequence shown here is derived from an EMBL/GenBank/DDBJ whole genome shotgun (WGS) entry which is preliminary data.</text>
</comment>
<protein>
    <recommendedName>
        <fullName evidence="4">M96 mating-specific protein family</fullName>
    </recommendedName>
</protein>
<gene>
    <name evidence="2" type="ORF">PHYPSEUDO_005387</name>
</gene>
<evidence type="ECO:0000313" key="3">
    <source>
        <dbReference type="Proteomes" id="UP000694044"/>
    </source>
</evidence>
<keyword evidence="3" id="KW-1185">Reference proteome</keyword>
<evidence type="ECO:0008006" key="4">
    <source>
        <dbReference type="Google" id="ProtNLM"/>
    </source>
</evidence>
<proteinExistence type="predicted"/>
<dbReference type="AlphaFoldDB" id="A0A8T1VM67"/>
<evidence type="ECO:0000256" key="1">
    <source>
        <dbReference type="SAM" id="Coils"/>
    </source>
</evidence>
<sequence length="417" mass="46836">MVTIDQLLYDDVEDFSGFTATVTAATYPETGHVSWQRVVIDTDTTLLETHPTAKRAAPISLKVDIDLHKARERNYAYRKRRKAELEALRRQEAELKRTLVMLTQHKSQRKRRPGSGDKFAVVAWKALARRQRDKRLEAVALQQLLQAAVSILQALEKKPALNVQDSMLYNAYFDSLRVVYDKLDKVFDEVGTNSTQGCVFGGQPERKLDGETEYLEKKWVGRVPFTFQKTCEAVWVLASAPHRQDRRSVFGGLADSDNSVAVKYFVPIRTNGNSIELRTYQVARRYVEQSRVVVVWRALSDASDAFPGVNLDETGWCIIHSQTSDAASDADPHSTLVQACIRFTTMQTPDGRDQAEDTMSQFTALSMRTAVDDSLEIELMMDSLVLDDVLETDGLQFDETVVLSSTEISAGDGAIKV</sequence>
<accession>A0A8T1VM67</accession>
<keyword evidence="1" id="KW-0175">Coiled coil</keyword>
<feature type="coiled-coil region" evidence="1">
    <location>
        <begin position="78"/>
        <end position="105"/>
    </location>
</feature>
<dbReference type="Proteomes" id="UP000694044">
    <property type="component" value="Unassembled WGS sequence"/>
</dbReference>
<evidence type="ECO:0000313" key="2">
    <source>
        <dbReference type="EMBL" id="KAG7382026.1"/>
    </source>
</evidence>
<name>A0A8T1VM67_9STRA</name>